<organism evidence="1 2">
    <name type="scientific">Dimorphilus gyrociliatus</name>
    <dbReference type="NCBI Taxonomy" id="2664684"/>
    <lineage>
        <taxon>Eukaryota</taxon>
        <taxon>Metazoa</taxon>
        <taxon>Spiralia</taxon>
        <taxon>Lophotrochozoa</taxon>
        <taxon>Annelida</taxon>
        <taxon>Polychaeta</taxon>
        <taxon>Polychaeta incertae sedis</taxon>
        <taxon>Dinophilidae</taxon>
        <taxon>Dimorphilus</taxon>
    </lineage>
</organism>
<gene>
    <name evidence="1" type="ORF">DGYR_LOCUS7502</name>
</gene>
<name>A0A7I8VSG3_9ANNE</name>
<dbReference type="EMBL" id="CAJFCJ010000009">
    <property type="protein sequence ID" value="CAD5119230.1"/>
    <property type="molecule type" value="Genomic_DNA"/>
</dbReference>
<keyword evidence="2" id="KW-1185">Reference proteome</keyword>
<evidence type="ECO:0000313" key="2">
    <source>
        <dbReference type="Proteomes" id="UP000549394"/>
    </source>
</evidence>
<dbReference type="Proteomes" id="UP000549394">
    <property type="component" value="Unassembled WGS sequence"/>
</dbReference>
<comment type="caution">
    <text evidence="1">The sequence shown here is derived from an EMBL/GenBank/DDBJ whole genome shotgun (WGS) entry which is preliminary data.</text>
</comment>
<dbReference type="AlphaFoldDB" id="A0A7I8VSG3"/>
<sequence length="187" mass="21953">MEDTMKTVKPVKSVRPVRPVSRKLMFMQWLNDASYLKKLLSRLKKFVIGLNKVLCWKKRLSEIYVMKKTTSFYKARKDCGKIEESLAKCKLDQTWLINYYLIFVRSLKKLPRKDFGNILENYDEILGALQLSADDSKVQSFGEMALKFYEWSSLFEPVELSIDKLIKSIGRIIRKIDDNLSYCLCVI</sequence>
<reference evidence="1 2" key="1">
    <citation type="submission" date="2020-08" db="EMBL/GenBank/DDBJ databases">
        <authorList>
            <person name="Hejnol A."/>
        </authorList>
    </citation>
    <scope>NUCLEOTIDE SEQUENCE [LARGE SCALE GENOMIC DNA]</scope>
</reference>
<accession>A0A7I8VSG3</accession>
<proteinExistence type="predicted"/>
<evidence type="ECO:0000313" key="1">
    <source>
        <dbReference type="EMBL" id="CAD5119230.1"/>
    </source>
</evidence>
<protein>
    <submittedName>
        <fullName evidence="1">DgyrCDS7863</fullName>
    </submittedName>
</protein>